<evidence type="ECO:0000256" key="3">
    <source>
        <dbReference type="ARBA" id="ARBA00022449"/>
    </source>
</evidence>
<dbReference type="GO" id="GO:0005886">
    <property type="term" value="C:plasma membrane"/>
    <property type="evidence" value="ECO:0007669"/>
    <property type="project" value="UniProtKB-SubCell"/>
</dbReference>
<feature type="transmembrane region" description="Helical" evidence="9">
    <location>
        <begin position="48"/>
        <end position="71"/>
    </location>
</feature>
<keyword evidence="4" id="KW-1003">Cell membrane</keyword>
<feature type="transmembrane region" description="Helical" evidence="9">
    <location>
        <begin position="340"/>
        <end position="359"/>
    </location>
</feature>
<dbReference type="GO" id="GO:0015297">
    <property type="term" value="F:antiporter activity"/>
    <property type="evidence" value="ECO:0007669"/>
    <property type="project" value="UniProtKB-KW"/>
</dbReference>
<proteinExistence type="predicted"/>
<feature type="transmembrane region" description="Helical" evidence="9">
    <location>
        <begin position="190"/>
        <end position="210"/>
    </location>
</feature>
<feature type="transmembrane region" description="Helical" evidence="9">
    <location>
        <begin position="117"/>
        <end position="139"/>
    </location>
</feature>
<feature type="transmembrane region" description="Helical" evidence="9">
    <location>
        <begin position="371"/>
        <end position="393"/>
    </location>
</feature>
<evidence type="ECO:0000259" key="10">
    <source>
        <dbReference type="Pfam" id="PF00999"/>
    </source>
</evidence>
<reference evidence="11" key="1">
    <citation type="submission" date="2020-01" db="EMBL/GenBank/DDBJ databases">
        <authorList>
            <person name="Meier V. D."/>
            <person name="Meier V D."/>
        </authorList>
    </citation>
    <scope>NUCLEOTIDE SEQUENCE</scope>
    <source>
        <strain evidence="11">HLG_WM_MAG_08</strain>
    </source>
</reference>
<keyword evidence="3" id="KW-0050">Antiport</keyword>
<keyword evidence="2" id="KW-0813">Transport</keyword>
<feature type="transmembrane region" description="Helical" evidence="9">
    <location>
        <begin position="160"/>
        <end position="178"/>
    </location>
</feature>
<dbReference type="PANTHER" id="PTHR32507:SF8">
    <property type="entry name" value="CNH1P"/>
    <property type="match status" value="1"/>
</dbReference>
<evidence type="ECO:0000256" key="9">
    <source>
        <dbReference type="SAM" id="Phobius"/>
    </source>
</evidence>
<keyword evidence="8 9" id="KW-0472">Membrane</keyword>
<evidence type="ECO:0000256" key="1">
    <source>
        <dbReference type="ARBA" id="ARBA00004651"/>
    </source>
</evidence>
<feature type="domain" description="Cation/H+ exchanger transmembrane" evidence="10">
    <location>
        <begin position="15"/>
        <end position="394"/>
    </location>
</feature>
<comment type="subcellular location">
    <subcellularLocation>
        <location evidence="1">Cell membrane</location>
        <topology evidence="1">Multi-pass membrane protein</topology>
    </subcellularLocation>
</comment>
<evidence type="ECO:0000256" key="2">
    <source>
        <dbReference type="ARBA" id="ARBA00022448"/>
    </source>
</evidence>
<accession>A0A6S6UG37</accession>
<dbReference type="InterPro" id="IPR038770">
    <property type="entry name" value="Na+/solute_symporter_sf"/>
</dbReference>
<feature type="transmembrane region" description="Helical" evidence="9">
    <location>
        <begin position="282"/>
        <end position="301"/>
    </location>
</feature>
<organism evidence="11">
    <name type="scientific">uncultured Thiotrichaceae bacterium</name>
    <dbReference type="NCBI Taxonomy" id="298394"/>
    <lineage>
        <taxon>Bacteria</taxon>
        <taxon>Pseudomonadati</taxon>
        <taxon>Pseudomonadota</taxon>
        <taxon>Gammaproteobacteria</taxon>
        <taxon>Thiotrichales</taxon>
        <taxon>Thiotrichaceae</taxon>
        <taxon>environmental samples</taxon>
    </lineage>
</organism>
<feature type="non-terminal residue" evidence="11">
    <location>
        <position position="396"/>
    </location>
</feature>
<dbReference type="Pfam" id="PF00999">
    <property type="entry name" value="Na_H_Exchanger"/>
    <property type="match status" value="1"/>
</dbReference>
<evidence type="ECO:0000256" key="8">
    <source>
        <dbReference type="ARBA" id="ARBA00023136"/>
    </source>
</evidence>
<sequence length="396" mass="42031">MENFGLLIVAIGILLFALFSRTLEDSLLTLPMIFTVFGWAIGSGADELLPLSIGHGAMHTLAEITLILVLFSDAAQVNLRLLLKDHTLPTRMLLIGMPLSILLGAVVAAWISPTAPLALAFLIATILTPTDAALGQAIVSSHKVPIRIRQAINVESGLNDGIALPIVMICAILTSAAYGTTGAHQPDNLWLFTLLQITLGPLVGIGIGYAGAKLVDRASAQKSMSMAFQGIAFLSLAATAYLLAEAIGGNGFIATFVAGLLFGATLKEHSESLFEFMETEGQLLTMITFLIFGAVMVPLGLEHATWKTLVLAILYLTVIRMLPIFLSLTGTGLKVPDKLLLGWFGPRGLASILFALLILDRFTIPGSEELLACIVLTVMLSIFAHGLSATPLVNAY</sequence>
<dbReference type="PANTHER" id="PTHR32507">
    <property type="entry name" value="NA(+)/H(+) ANTIPORTER 1"/>
    <property type="match status" value="1"/>
</dbReference>
<feature type="transmembrane region" description="Helical" evidence="9">
    <location>
        <begin position="231"/>
        <end position="262"/>
    </location>
</feature>
<evidence type="ECO:0000256" key="6">
    <source>
        <dbReference type="ARBA" id="ARBA00022989"/>
    </source>
</evidence>
<feature type="transmembrane region" description="Helical" evidence="9">
    <location>
        <begin position="92"/>
        <end position="111"/>
    </location>
</feature>
<keyword evidence="5 9" id="KW-0812">Transmembrane</keyword>
<evidence type="ECO:0000256" key="4">
    <source>
        <dbReference type="ARBA" id="ARBA00022475"/>
    </source>
</evidence>
<dbReference type="Gene3D" id="1.20.1530.20">
    <property type="match status" value="1"/>
</dbReference>
<dbReference type="EMBL" id="CACVAV010000412">
    <property type="protein sequence ID" value="CAA6826009.1"/>
    <property type="molecule type" value="Genomic_DNA"/>
</dbReference>
<dbReference type="InterPro" id="IPR006153">
    <property type="entry name" value="Cation/H_exchanger_TM"/>
</dbReference>
<evidence type="ECO:0000256" key="7">
    <source>
        <dbReference type="ARBA" id="ARBA00023065"/>
    </source>
</evidence>
<evidence type="ECO:0000313" key="11">
    <source>
        <dbReference type="EMBL" id="CAA6826009.1"/>
    </source>
</evidence>
<feature type="transmembrane region" description="Helical" evidence="9">
    <location>
        <begin position="308"/>
        <end position="328"/>
    </location>
</feature>
<dbReference type="AlphaFoldDB" id="A0A6S6UG37"/>
<keyword evidence="7" id="KW-0406">Ion transport</keyword>
<evidence type="ECO:0000256" key="5">
    <source>
        <dbReference type="ARBA" id="ARBA00022692"/>
    </source>
</evidence>
<name>A0A6S6UG37_9GAMM</name>
<gene>
    <name evidence="11" type="ORF">HELGO_WM25915</name>
</gene>
<dbReference type="GO" id="GO:1902600">
    <property type="term" value="P:proton transmembrane transport"/>
    <property type="evidence" value="ECO:0007669"/>
    <property type="project" value="InterPro"/>
</dbReference>
<protein>
    <submittedName>
        <fullName evidence="11">Na+/H+ antiporter</fullName>
    </submittedName>
</protein>
<keyword evidence="6 9" id="KW-1133">Transmembrane helix</keyword>